<feature type="transmembrane region" description="Helical" evidence="1">
    <location>
        <begin position="206"/>
        <end position="227"/>
    </location>
</feature>
<dbReference type="RefSeq" id="WP_189563776.1">
    <property type="nucleotide sequence ID" value="NZ_BMXF01000001.1"/>
</dbReference>
<name>A0A8J3G911_9BACT</name>
<feature type="transmembrane region" description="Helical" evidence="1">
    <location>
        <begin position="164"/>
        <end position="186"/>
    </location>
</feature>
<feature type="transmembrane region" description="Helical" evidence="1">
    <location>
        <begin position="262"/>
        <end position="282"/>
    </location>
</feature>
<organism evidence="3 4">
    <name type="scientific">Persicitalea jodogahamensis</name>
    <dbReference type="NCBI Taxonomy" id="402147"/>
    <lineage>
        <taxon>Bacteria</taxon>
        <taxon>Pseudomonadati</taxon>
        <taxon>Bacteroidota</taxon>
        <taxon>Cytophagia</taxon>
        <taxon>Cytophagales</taxon>
        <taxon>Spirosomataceae</taxon>
        <taxon>Persicitalea</taxon>
    </lineage>
</organism>
<keyword evidence="3" id="KW-0808">Transferase</keyword>
<dbReference type="Proteomes" id="UP000598271">
    <property type="component" value="Unassembled WGS sequence"/>
</dbReference>
<evidence type="ECO:0000256" key="1">
    <source>
        <dbReference type="SAM" id="Phobius"/>
    </source>
</evidence>
<sequence length="368" mass="43418">MEFQSLEKTGPLYITRFIASFAVLLFHFLPKGEYSTNSIITKFGEAVNYFFFISGFVMIISNQNYLLGERKIDSSYRYTFWIKRLARIYPLYILSLLICIAFNYFIEEFDKSIYYRVWPEILGVQRWLYAGSINFPGWTISCEYFFYMLFPLLFSKLIYKSNKYIITFGTLFWLISLVTTYQLGIILSKNMIGTSLIIKKLILSLYNHPIFKLSIFVTGMICGKYYLFTVKKIPARMSNILCIVSLIMIIGTIWIIPKENRLLEGGVLTPVYFVFVINLCNLSMRPRKLLNNKIFILLGEISYGLYILQLPVLLFFEYYLNNKIKVDTIGQFINYFILLFFFSTIIYYIFEIPVKKILLKKVQNSNFQ</sequence>
<dbReference type="InterPro" id="IPR050879">
    <property type="entry name" value="Acyltransferase_3"/>
</dbReference>
<gene>
    <name evidence="3" type="ORF">GCM10007390_15920</name>
</gene>
<keyword evidence="1" id="KW-0472">Membrane</keyword>
<dbReference type="PANTHER" id="PTHR23028">
    <property type="entry name" value="ACETYLTRANSFERASE"/>
    <property type="match status" value="1"/>
</dbReference>
<dbReference type="EMBL" id="BMXF01000001">
    <property type="protein sequence ID" value="GHB62900.1"/>
    <property type="molecule type" value="Genomic_DNA"/>
</dbReference>
<reference evidence="3 4" key="1">
    <citation type="journal article" date="2014" name="Int. J. Syst. Evol. Microbiol.">
        <title>Complete genome sequence of Corynebacterium casei LMG S-19264T (=DSM 44701T), isolated from a smear-ripened cheese.</title>
        <authorList>
            <consortium name="US DOE Joint Genome Institute (JGI-PGF)"/>
            <person name="Walter F."/>
            <person name="Albersmeier A."/>
            <person name="Kalinowski J."/>
            <person name="Ruckert C."/>
        </authorList>
    </citation>
    <scope>NUCLEOTIDE SEQUENCE [LARGE SCALE GENOMIC DNA]</scope>
    <source>
        <strain evidence="3 4">KCTC 12866</strain>
    </source>
</reference>
<comment type="caution">
    <text evidence="3">The sequence shown here is derived from an EMBL/GenBank/DDBJ whole genome shotgun (WGS) entry which is preliminary data.</text>
</comment>
<evidence type="ECO:0000313" key="3">
    <source>
        <dbReference type="EMBL" id="GHB62900.1"/>
    </source>
</evidence>
<feature type="transmembrane region" description="Helical" evidence="1">
    <location>
        <begin position="12"/>
        <end position="29"/>
    </location>
</feature>
<accession>A0A8J3G911</accession>
<evidence type="ECO:0000259" key="2">
    <source>
        <dbReference type="Pfam" id="PF01757"/>
    </source>
</evidence>
<dbReference type="GO" id="GO:0016747">
    <property type="term" value="F:acyltransferase activity, transferring groups other than amino-acyl groups"/>
    <property type="evidence" value="ECO:0007669"/>
    <property type="project" value="InterPro"/>
</dbReference>
<protein>
    <submittedName>
        <fullName evidence="3">Acyltransferase</fullName>
    </submittedName>
</protein>
<feature type="transmembrane region" description="Helical" evidence="1">
    <location>
        <begin position="239"/>
        <end position="256"/>
    </location>
</feature>
<keyword evidence="1" id="KW-1133">Transmembrane helix</keyword>
<evidence type="ECO:0000313" key="4">
    <source>
        <dbReference type="Proteomes" id="UP000598271"/>
    </source>
</evidence>
<dbReference type="AlphaFoldDB" id="A0A8J3G911"/>
<keyword evidence="4" id="KW-1185">Reference proteome</keyword>
<feature type="transmembrane region" description="Helical" evidence="1">
    <location>
        <begin position="49"/>
        <end position="67"/>
    </location>
</feature>
<feature type="transmembrane region" description="Helical" evidence="1">
    <location>
        <begin position="294"/>
        <end position="320"/>
    </location>
</feature>
<proteinExistence type="predicted"/>
<feature type="transmembrane region" description="Helical" evidence="1">
    <location>
        <begin position="332"/>
        <end position="350"/>
    </location>
</feature>
<dbReference type="Pfam" id="PF01757">
    <property type="entry name" value="Acyl_transf_3"/>
    <property type="match status" value="1"/>
</dbReference>
<dbReference type="InterPro" id="IPR002656">
    <property type="entry name" value="Acyl_transf_3_dom"/>
</dbReference>
<feature type="domain" description="Acyltransferase 3" evidence="2">
    <location>
        <begin position="15"/>
        <end position="347"/>
    </location>
</feature>
<feature type="transmembrane region" description="Helical" evidence="1">
    <location>
        <begin position="126"/>
        <end position="152"/>
    </location>
</feature>
<keyword evidence="3" id="KW-0012">Acyltransferase</keyword>
<feature type="transmembrane region" description="Helical" evidence="1">
    <location>
        <begin position="88"/>
        <end position="106"/>
    </location>
</feature>
<keyword evidence="1" id="KW-0812">Transmembrane</keyword>